<keyword evidence="1" id="KW-1133">Transmembrane helix</keyword>
<evidence type="ECO:0000313" key="2">
    <source>
        <dbReference type="EMBL" id="TDK50783.1"/>
    </source>
</evidence>
<keyword evidence="1" id="KW-0472">Membrane</keyword>
<dbReference type="EMBL" id="SMUV01000053">
    <property type="protein sequence ID" value="TDK50783.1"/>
    <property type="molecule type" value="Genomic_DNA"/>
</dbReference>
<organism evidence="2 3">
    <name type="scientific">Antarcticimicrobium luteum</name>
    <dbReference type="NCBI Taxonomy" id="2547397"/>
    <lineage>
        <taxon>Bacteria</taxon>
        <taxon>Pseudomonadati</taxon>
        <taxon>Pseudomonadota</taxon>
        <taxon>Alphaproteobacteria</taxon>
        <taxon>Rhodobacterales</taxon>
        <taxon>Paracoccaceae</taxon>
        <taxon>Antarcticimicrobium</taxon>
    </lineage>
</organism>
<dbReference type="RefSeq" id="WP_133358675.1">
    <property type="nucleotide sequence ID" value="NZ_SMUV01000053.1"/>
</dbReference>
<feature type="transmembrane region" description="Helical" evidence="1">
    <location>
        <begin position="44"/>
        <end position="67"/>
    </location>
</feature>
<feature type="transmembrane region" description="Helical" evidence="1">
    <location>
        <begin position="102"/>
        <end position="120"/>
    </location>
</feature>
<feature type="transmembrane region" description="Helical" evidence="1">
    <location>
        <begin position="73"/>
        <end position="95"/>
    </location>
</feature>
<evidence type="ECO:0000313" key="3">
    <source>
        <dbReference type="Proteomes" id="UP000295301"/>
    </source>
</evidence>
<sequence>MSEIESYLVPYDLLFLLIAFTLLRFENQRWIRAIARGKVGTSPIVPLFVNVTGLLALLVLFGFYAVIIWKAGIVVALATIIANTLATIIFGFLISIVVGDSFFVWLLATLALWPTGWFLVGSTYENYLG</sequence>
<evidence type="ECO:0000256" key="1">
    <source>
        <dbReference type="SAM" id="Phobius"/>
    </source>
</evidence>
<protein>
    <submittedName>
        <fullName evidence="2">Uncharacterized protein</fullName>
    </submittedName>
</protein>
<proteinExistence type="predicted"/>
<gene>
    <name evidence="2" type="ORF">E1832_05205</name>
</gene>
<dbReference type="AlphaFoldDB" id="A0A4R5VEN7"/>
<reference evidence="2 3" key="1">
    <citation type="submission" date="2019-03" db="EMBL/GenBank/DDBJ databases">
        <title>Ruegeria lutea sp. nov., a novel strain, isolated from marine sediment, the Masan Bay, South Korea.</title>
        <authorList>
            <person name="Kim J."/>
            <person name="Kim D.-Y."/>
            <person name="Lee S.-S."/>
        </authorList>
    </citation>
    <scope>NUCLEOTIDE SEQUENCE [LARGE SCALE GENOMIC DNA]</scope>
    <source>
        <strain evidence="2 3">318-1</strain>
    </source>
</reference>
<comment type="caution">
    <text evidence="2">The sequence shown here is derived from an EMBL/GenBank/DDBJ whole genome shotgun (WGS) entry which is preliminary data.</text>
</comment>
<dbReference type="Proteomes" id="UP000295301">
    <property type="component" value="Unassembled WGS sequence"/>
</dbReference>
<keyword evidence="1" id="KW-0812">Transmembrane</keyword>
<accession>A0A4R5VEN7</accession>
<feature type="transmembrane region" description="Helical" evidence="1">
    <location>
        <begin position="6"/>
        <end position="23"/>
    </location>
</feature>
<name>A0A4R5VEN7_9RHOB</name>
<keyword evidence="3" id="KW-1185">Reference proteome</keyword>